<proteinExistence type="evidence at transcript level"/>
<organism evidence="1">
    <name type="scientific">Zea mays</name>
    <name type="common">Maize</name>
    <dbReference type="NCBI Taxonomy" id="4577"/>
    <lineage>
        <taxon>Eukaryota</taxon>
        <taxon>Viridiplantae</taxon>
        <taxon>Streptophyta</taxon>
        <taxon>Embryophyta</taxon>
        <taxon>Tracheophyta</taxon>
        <taxon>Spermatophyta</taxon>
        <taxon>Magnoliopsida</taxon>
        <taxon>Liliopsida</taxon>
        <taxon>Poales</taxon>
        <taxon>Poaceae</taxon>
        <taxon>PACMAD clade</taxon>
        <taxon>Panicoideae</taxon>
        <taxon>Andropogonodae</taxon>
        <taxon>Andropogoneae</taxon>
        <taxon>Tripsacinae</taxon>
        <taxon>Zea</taxon>
    </lineage>
</organism>
<sequence>MHCLYASDVLIIPHLNWSHPGLRRWLMGWPSNPLCFQTRHEDFILGVDELRGVS</sequence>
<dbReference type="GeneID" id="111590564"/>
<dbReference type="AlphaFoldDB" id="C0HIX5"/>
<dbReference type="KEGG" id="zma:111590564"/>
<name>C0HIX5_MAIZE</name>
<dbReference type="EMBL" id="BT062281">
    <property type="protein sequence ID" value="ACN26978.1"/>
    <property type="molecule type" value="mRNA"/>
</dbReference>
<accession>C0HIX5</accession>
<reference evidence="1" key="1">
    <citation type="journal article" date="2009" name="PLoS Genet.">
        <title>Sequencing, mapping, and analysis of 27,455 maize full-length cDNAs.</title>
        <authorList>
            <person name="Soderlund C."/>
            <person name="Descour A."/>
            <person name="Kudrna D."/>
            <person name="Bomhoff M."/>
            <person name="Boyd L."/>
            <person name="Currie J."/>
            <person name="Angelova A."/>
            <person name="Collura K."/>
            <person name="Wissotski M."/>
            <person name="Ashley E."/>
            <person name="Morrow D."/>
            <person name="Fernandes J."/>
            <person name="Walbot V."/>
            <person name="Yu Y."/>
        </authorList>
    </citation>
    <scope>NUCLEOTIDE SEQUENCE</scope>
    <source>
        <strain evidence="1">B73</strain>
    </source>
</reference>
<dbReference type="RefSeq" id="XP_023157115.1">
    <property type="nucleotide sequence ID" value="XM_023301347.2"/>
</dbReference>
<protein>
    <submittedName>
        <fullName evidence="1">Uncharacterized protein</fullName>
    </submittedName>
</protein>
<reference evidence="1" key="2">
    <citation type="submission" date="2012-06" db="EMBL/GenBank/DDBJ databases">
        <authorList>
            <person name="Yu Y."/>
            <person name="Currie J."/>
            <person name="Lomeli R."/>
            <person name="Angelova A."/>
            <person name="Collura K."/>
            <person name="Wissotski M."/>
            <person name="Campos D."/>
            <person name="Kudrna D."/>
            <person name="Golser W."/>
            <person name="Ashely E."/>
            <person name="Descour A."/>
            <person name="Fernandes J."/>
            <person name="Soderlund C."/>
            <person name="Walbot V."/>
        </authorList>
    </citation>
    <scope>NUCLEOTIDE SEQUENCE</scope>
    <source>
        <strain evidence="1">B73</strain>
    </source>
</reference>
<evidence type="ECO:0000313" key="1">
    <source>
        <dbReference type="EMBL" id="ACN26978.1"/>
    </source>
</evidence>